<dbReference type="Gene3D" id="2.60.40.3960">
    <property type="entry name" value="Velvet domain"/>
    <property type="match status" value="1"/>
</dbReference>
<feature type="region of interest" description="Disordered" evidence="1">
    <location>
        <begin position="152"/>
        <end position="176"/>
    </location>
</feature>
<proteinExistence type="predicted"/>
<sequence length="191" mass="20504">MDVVLQPRSYTQIGEALPPVVVRLRTSDTEPEDALGDSTNLVAVATLIPGPNTTGSTDPAVLNTLLAGRRFDSIRPFSDDEADGHPFSIDMDDPLGVGYMYFDGLAIRQTGTYRIRITLIRIRGSSSDPPVAPNTGGASVQMVDSDPIVVQGSDSPSRLASYNVDGANGDDDDGGWLEVLRTIQERRRSRG</sequence>
<accession>A0A9P4UWY6</accession>
<organism evidence="2 3">
    <name type="scientific">Polyplosphaeria fusca</name>
    <dbReference type="NCBI Taxonomy" id="682080"/>
    <lineage>
        <taxon>Eukaryota</taxon>
        <taxon>Fungi</taxon>
        <taxon>Dikarya</taxon>
        <taxon>Ascomycota</taxon>
        <taxon>Pezizomycotina</taxon>
        <taxon>Dothideomycetes</taxon>
        <taxon>Pleosporomycetidae</taxon>
        <taxon>Pleosporales</taxon>
        <taxon>Tetraplosphaeriaceae</taxon>
        <taxon>Polyplosphaeria</taxon>
    </lineage>
</organism>
<evidence type="ECO:0000256" key="1">
    <source>
        <dbReference type="SAM" id="MobiDB-lite"/>
    </source>
</evidence>
<dbReference type="EMBL" id="ML996285">
    <property type="protein sequence ID" value="KAF2728323.1"/>
    <property type="molecule type" value="Genomic_DNA"/>
</dbReference>
<protein>
    <recommendedName>
        <fullName evidence="4">Velvet domain-containing protein</fullName>
    </recommendedName>
</protein>
<keyword evidence="3" id="KW-1185">Reference proteome</keyword>
<evidence type="ECO:0000313" key="2">
    <source>
        <dbReference type="EMBL" id="KAF2728323.1"/>
    </source>
</evidence>
<evidence type="ECO:0008006" key="4">
    <source>
        <dbReference type="Google" id="ProtNLM"/>
    </source>
</evidence>
<evidence type="ECO:0000313" key="3">
    <source>
        <dbReference type="Proteomes" id="UP000799444"/>
    </source>
</evidence>
<name>A0A9P4UWY6_9PLEO</name>
<dbReference type="OrthoDB" id="5399926at2759"/>
<comment type="caution">
    <text evidence="2">The sequence shown here is derived from an EMBL/GenBank/DDBJ whole genome shotgun (WGS) entry which is preliminary data.</text>
</comment>
<dbReference type="Proteomes" id="UP000799444">
    <property type="component" value="Unassembled WGS sequence"/>
</dbReference>
<reference evidence="2" key="1">
    <citation type="journal article" date="2020" name="Stud. Mycol.">
        <title>101 Dothideomycetes genomes: a test case for predicting lifestyles and emergence of pathogens.</title>
        <authorList>
            <person name="Haridas S."/>
            <person name="Albert R."/>
            <person name="Binder M."/>
            <person name="Bloem J."/>
            <person name="Labutti K."/>
            <person name="Salamov A."/>
            <person name="Andreopoulos B."/>
            <person name="Baker S."/>
            <person name="Barry K."/>
            <person name="Bills G."/>
            <person name="Bluhm B."/>
            <person name="Cannon C."/>
            <person name="Castanera R."/>
            <person name="Culley D."/>
            <person name="Daum C."/>
            <person name="Ezra D."/>
            <person name="Gonzalez J."/>
            <person name="Henrissat B."/>
            <person name="Kuo A."/>
            <person name="Liang C."/>
            <person name="Lipzen A."/>
            <person name="Lutzoni F."/>
            <person name="Magnuson J."/>
            <person name="Mondo S."/>
            <person name="Nolan M."/>
            <person name="Ohm R."/>
            <person name="Pangilinan J."/>
            <person name="Park H.-J."/>
            <person name="Ramirez L."/>
            <person name="Alfaro M."/>
            <person name="Sun H."/>
            <person name="Tritt A."/>
            <person name="Yoshinaga Y."/>
            <person name="Zwiers L.-H."/>
            <person name="Turgeon B."/>
            <person name="Goodwin S."/>
            <person name="Spatafora J."/>
            <person name="Crous P."/>
            <person name="Grigoriev I."/>
        </authorList>
    </citation>
    <scope>NUCLEOTIDE SEQUENCE</scope>
    <source>
        <strain evidence="2">CBS 125425</strain>
    </source>
</reference>
<dbReference type="AlphaFoldDB" id="A0A9P4UWY6"/>
<dbReference type="InterPro" id="IPR038491">
    <property type="entry name" value="Velvet_dom_sf"/>
</dbReference>
<gene>
    <name evidence="2" type="ORF">EJ04DRAFT_569619</name>
</gene>